<proteinExistence type="predicted"/>
<keyword evidence="1" id="KW-0720">Serine protease</keyword>
<evidence type="ECO:0000256" key="1">
    <source>
        <dbReference type="ARBA" id="ARBA00022825"/>
    </source>
</evidence>
<dbReference type="GO" id="GO:0004252">
    <property type="term" value="F:serine-type endopeptidase activity"/>
    <property type="evidence" value="ECO:0007669"/>
    <property type="project" value="InterPro"/>
</dbReference>
<keyword evidence="3" id="KW-1133">Transmembrane helix</keyword>
<dbReference type="InterPro" id="IPR001940">
    <property type="entry name" value="Peptidase_S1C"/>
</dbReference>
<dbReference type="PANTHER" id="PTHR43019">
    <property type="entry name" value="SERINE ENDOPROTEASE DEGS"/>
    <property type="match status" value="1"/>
</dbReference>
<evidence type="ECO:0000256" key="3">
    <source>
        <dbReference type="SAM" id="Phobius"/>
    </source>
</evidence>
<dbReference type="GO" id="GO:0006508">
    <property type="term" value="P:proteolysis"/>
    <property type="evidence" value="ECO:0007669"/>
    <property type="project" value="InterPro"/>
</dbReference>
<dbReference type="InterPro" id="IPR043504">
    <property type="entry name" value="Peptidase_S1_PA_chymotrypsin"/>
</dbReference>
<name>A0A2V3WGR2_9BACI</name>
<feature type="transmembrane region" description="Helical" evidence="3">
    <location>
        <begin position="98"/>
        <end position="121"/>
    </location>
</feature>
<feature type="region of interest" description="Disordered" evidence="2">
    <location>
        <begin position="1"/>
        <end position="40"/>
    </location>
</feature>
<dbReference type="EMBL" id="QJJR01000001">
    <property type="protein sequence ID" value="PXW93039.1"/>
    <property type="molecule type" value="Genomic_DNA"/>
</dbReference>
<dbReference type="OrthoDB" id="9766361at2"/>
<evidence type="ECO:0000256" key="2">
    <source>
        <dbReference type="SAM" id="MobiDB-lite"/>
    </source>
</evidence>
<dbReference type="SUPFAM" id="SSF50494">
    <property type="entry name" value="Trypsin-like serine proteases"/>
    <property type="match status" value="1"/>
</dbReference>
<dbReference type="Proteomes" id="UP000247922">
    <property type="component" value="Unassembled WGS sequence"/>
</dbReference>
<sequence>MTDQNQQPNDSDDEVKQTKSEHATRQTDDRQKRAQFEQEEQEYLARVKQSMIDDDLFEPITHEDMRGIIKEARKNHQSRSSGDGSQKPRFVLPRRYRLFAIVLALFMVIQAVALLATTFSIPVVDFLITSHELSNDPVIKEDKEAIVIVDTGTGRGTGFVVARDGYIITNAHVVDQETTVTIGLHDQSLLTGEVIEAMPAVDLALIKVDQTFDVVLPLSETVPTLDTPVHFIGNPLRFNRIANAGTFIEREGRSSLDTPVYYLDAPVYRGNSGSPVINENGAVEGIVYATRDDRTYGKVGLVIPASVAADVFQAYLSPDQQE</sequence>
<reference evidence="4 5" key="1">
    <citation type="submission" date="2018-05" db="EMBL/GenBank/DDBJ databases">
        <title>Genomic Encyclopedia of Type Strains, Phase IV (KMG-IV): sequencing the most valuable type-strain genomes for metagenomic binning, comparative biology and taxonomic classification.</title>
        <authorList>
            <person name="Goeker M."/>
        </authorList>
    </citation>
    <scope>NUCLEOTIDE SEQUENCE [LARGE SCALE GENOMIC DNA]</scope>
    <source>
        <strain evidence="4 5">DSM 22440</strain>
    </source>
</reference>
<keyword evidence="1" id="KW-0378">Hydrolase</keyword>
<dbReference type="PANTHER" id="PTHR43019:SF23">
    <property type="entry name" value="PROTEASE DO-LIKE 5, CHLOROPLASTIC"/>
    <property type="match status" value="1"/>
</dbReference>
<dbReference type="Gene3D" id="2.40.10.10">
    <property type="entry name" value="Trypsin-like serine proteases"/>
    <property type="match status" value="2"/>
</dbReference>
<protein>
    <submittedName>
        <fullName evidence="4">Trypsin-like peptidase</fullName>
    </submittedName>
</protein>
<dbReference type="PRINTS" id="PR00834">
    <property type="entry name" value="PROTEASES2C"/>
</dbReference>
<dbReference type="InterPro" id="IPR009003">
    <property type="entry name" value="Peptidase_S1_PA"/>
</dbReference>
<keyword evidence="1" id="KW-0645">Protease</keyword>
<dbReference type="RefSeq" id="WP_110250140.1">
    <property type="nucleotide sequence ID" value="NZ_QJJR01000001.1"/>
</dbReference>
<comment type="caution">
    <text evidence="4">The sequence shown here is derived from an EMBL/GenBank/DDBJ whole genome shotgun (WGS) entry which is preliminary data.</text>
</comment>
<keyword evidence="5" id="KW-1185">Reference proteome</keyword>
<evidence type="ECO:0000313" key="5">
    <source>
        <dbReference type="Proteomes" id="UP000247922"/>
    </source>
</evidence>
<gene>
    <name evidence="4" type="ORF">DES38_101120</name>
</gene>
<feature type="compositionally biased region" description="Basic and acidic residues" evidence="2">
    <location>
        <begin position="14"/>
        <end position="36"/>
    </location>
</feature>
<accession>A0A2V3WGR2</accession>
<dbReference type="Pfam" id="PF13365">
    <property type="entry name" value="Trypsin_2"/>
    <property type="match status" value="1"/>
</dbReference>
<evidence type="ECO:0000313" key="4">
    <source>
        <dbReference type="EMBL" id="PXW93039.1"/>
    </source>
</evidence>
<keyword evidence="3" id="KW-0812">Transmembrane</keyword>
<keyword evidence="3" id="KW-0472">Membrane</keyword>
<organism evidence="4 5">
    <name type="scientific">Streptohalobacillus salinus</name>
    <dbReference type="NCBI Taxonomy" id="621096"/>
    <lineage>
        <taxon>Bacteria</taxon>
        <taxon>Bacillati</taxon>
        <taxon>Bacillota</taxon>
        <taxon>Bacilli</taxon>
        <taxon>Bacillales</taxon>
        <taxon>Bacillaceae</taxon>
        <taxon>Streptohalobacillus</taxon>
    </lineage>
</organism>
<dbReference type="AlphaFoldDB" id="A0A2V3WGR2"/>